<dbReference type="AlphaFoldDB" id="A0A1H5V7Z2"/>
<dbReference type="EMBL" id="CP031311">
    <property type="protein sequence ID" value="QCC46794.1"/>
    <property type="molecule type" value="Genomic_DNA"/>
</dbReference>
<accession>A0A1H5V7Z2</accession>
<reference evidence="1 4" key="2">
    <citation type="journal article" date="2019" name="Nat. Commun.">
        <title>A new type of DNA phosphorothioation-based antiviral system in archaea.</title>
        <authorList>
            <person name="Xiong L."/>
            <person name="Liu S."/>
            <person name="Chen S."/>
            <person name="Xiao Y."/>
            <person name="Zhu B."/>
            <person name="Gao Y."/>
            <person name="Zhang Y."/>
            <person name="Chen B."/>
            <person name="Luo J."/>
            <person name="Deng Z."/>
            <person name="Chen X."/>
            <person name="Wang L."/>
            <person name="Chen S."/>
        </authorList>
    </citation>
    <scope>NUCLEOTIDE SEQUENCE [LARGE SCALE GENOMIC DNA]</scope>
    <source>
        <strain evidence="1 4">CGMCC 1.10331</strain>
    </source>
</reference>
<evidence type="ECO:0000313" key="2">
    <source>
        <dbReference type="EMBL" id="SEF83304.1"/>
    </source>
</evidence>
<evidence type="ECO:0008006" key="5">
    <source>
        <dbReference type="Google" id="ProtNLM"/>
    </source>
</evidence>
<reference evidence="2 3" key="1">
    <citation type="submission" date="2016-10" db="EMBL/GenBank/DDBJ databases">
        <authorList>
            <person name="de Groot N.N."/>
        </authorList>
    </citation>
    <scope>NUCLEOTIDE SEQUENCE [LARGE SCALE GENOMIC DNA]</scope>
    <source>
        <strain evidence="2 3">CGMCC 1.10331</strain>
    </source>
</reference>
<protein>
    <recommendedName>
        <fullName evidence="5">LWR-salt protein</fullName>
    </recommendedName>
</protein>
<dbReference type="Proteomes" id="UP000296733">
    <property type="component" value="Chromosome"/>
</dbReference>
<dbReference type="RefSeq" id="WP_103990607.1">
    <property type="nucleotide sequence ID" value="NZ_CP031311.1"/>
</dbReference>
<dbReference type="Proteomes" id="UP000236740">
    <property type="component" value="Unassembled WGS sequence"/>
</dbReference>
<proteinExistence type="predicted"/>
<evidence type="ECO:0000313" key="3">
    <source>
        <dbReference type="Proteomes" id="UP000236740"/>
    </source>
</evidence>
<dbReference type="GeneID" id="39857108"/>
<dbReference type="Pfam" id="PF26423">
    <property type="entry name" value="LWR_salt"/>
    <property type="match status" value="1"/>
</dbReference>
<keyword evidence="3" id="KW-1185">Reference proteome</keyword>
<evidence type="ECO:0000313" key="4">
    <source>
        <dbReference type="Proteomes" id="UP000296733"/>
    </source>
</evidence>
<dbReference type="NCBIfam" id="NF033910">
    <property type="entry name" value="LWR_salt"/>
    <property type="match status" value="1"/>
</dbReference>
<dbReference type="EMBL" id="FNVN01000001">
    <property type="protein sequence ID" value="SEF83304.1"/>
    <property type="molecule type" value="Genomic_DNA"/>
</dbReference>
<name>A0A1H5V7Z2_9EURY</name>
<dbReference type="KEGG" id="hlm:DV707_03430"/>
<gene>
    <name evidence="1" type="ORF">DV707_03430</name>
    <name evidence="2" type="ORF">SAMN04488133_0872</name>
</gene>
<organism evidence="2 3">
    <name type="scientific">Halobellus limi</name>
    <dbReference type="NCBI Taxonomy" id="699433"/>
    <lineage>
        <taxon>Archaea</taxon>
        <taxon>Methanobacteriati</taxon>
        <taxon>Methanobacteriota</taxon>
        <taxon>Stenosarchaea group</taxon>
        <taxon>Halobacteria</taxon>
        <taxon>Halobacteriales</taxon>
        <taxon>Haloferacaceae</taxon>
        <taxon>Halobellus</taxon>
    </lineage>
</organism>
<evidence type="ECO:0000313" key="1">
    <source>
        <dbReference type="EMBL" id="QCC46794.1"/>
    </source>
</evidence>
<dbReference type="InterPro" id="IPR049798">
    <property type="entry name" value="LWR_salt"/>
</dbReference>
<dbReference type="OrthoDB" id="202660at2157"/>
<sequence length="123" mass="13843">MDAAYVFRVRVRFETPPEVSVSPETVETTVEVAADPPGEGEWLFFRDALWRGEVGDERHARELAESWLSVPVEDMSFSELRLDPAYREALEEAIESAPGEFDGDSPRDVLHRHLGSSIRVVEG</sequence>